<comment type="function">
    <text evidence="5">Responsible for synthesis of pseudouridine from uracil.</text>
</comment>
<dbReference type="GO" id="GO:0000455">
    <property type="term" value="P:enzyme-directed rRNA pseudouridine synthesis"/>
    <property type="evidence" value="ECO:0007669"/>
    <property type="project" value="TreeGrafter"/>
</dbReference>
<dbReference type="InterPro" id="IPR006224">
    <property type="entry name" value="PsdUridine_synth_RluA-like_CS"/>
</dbReference>
<keyword evidence="4" id="KW-0694">RNA-binding</keyword>
<evidence type="ECO:0000256" key="5">
    <source>
        <dbReference type="RuleBase" id="RU362028"/>
    </source>
</evidence>
<dbReference type="EMBL" id="RARA01000027">
    <property type="protein sequence ID" value="ROT46979.1"/>
    <property type="molecule type" value="Genomic_DNA"/>
</dbReference>
<dbReference type="PANTHER" id="PTHR21600">
    <property type="entry name" value="MITOCHONDRIAL RNA PSEUDOURIDINE SYNTHASE"/>
    <property type="match status" value="1"/>
</dbReference>
<comment type="caution">
    <text evidence="7">The sequence shown here is derived from an EMBL/GenBank/DDBJ whole genome shotgun (WGS) entry which is preliminary data.</text>
</comment>
<dbReference type="InterPro" id="IPR006225">
    <property type="entry name" value="PsdUridine_synth_RluC/D"/>
</dbReference>
<dbReference type="NCBIfam" id="TIGR00005">
    <property type="entry name" value="rluA_subfam"/>
    <property type="match status" value="1"/>
</dbReference>
<proteinExistence type="inferred from homology"/>
<dbReference type="SUPFAM" id="SSF55174">
    <property type="entry name" value="Alpha-L RNA-binding motif"/>
    <property type="match status" value="1"/>
</dbReference>
<name>A0A3N2QBG2_9BACT</name>
<dbReference type="InterPro" id="IPR020103">
    <property type="entry name" value="PsdUridine_synth_cat_dom_sf"/>
</dbReference>
<feature type="domain" description="RNA-binding S4" evidence="6">
    <location>
        <begin position="35"/>
        <end position="98"/>
    </location>
</feature>
<dbReference type="PROSITE" id="PS50889">
    <property type="entry name" value="S4"/>
    <property type="match status" value="1"/>
</dbReference>
<dbReference type="Proteomes" id="UP000270927">
    <property type="component" value="Unassembled WGS sequence"/>
</dbReference>
<reference evidence="7 8" key="1">
    <citation type="submission" date="2018-09" db="EMBL/GenBank/DDBJ databases">
        <title>Comparative Genomics of Wolbachia-Cardinium Dual Endosymbiosis in a Plant-Parasitic Nematode.</title>
        <authorList>
            <person name="Brown A.M.V."/>
            <person name="Wasala S.K."/>
            <person name="Howe D.K."/>
            <person name="Peetz A.B."/>
            <person name="Zasada I.A."/>
            <person name="Denver D.R."/>
        </authorList>
    </citation>
    <scope>NUCLEOTIDE SEQUENCE [LARGE SCALE GENOMIC DNA]</scope>
    <source>
        <strain evidence="7 8">Pp_1</strain>
    </source>
</reference>
<dbReference type="AlphaFoldDB" id="A0A3N2QBG2"/>
<organism evidence="7 8">
    <name type="scientific">Candidatus Cardinium hertigii</name>
    <dbReference type="NCBI Taxonomy" id="247481"/>
    <lineage>
        <taxon>Bacteria</taxon>
        <taxon>Pseudomonadati</taxon>
        <taxon>Bacteroidota</taxon>
        <taxon>Cytophagia</taxon>
        <taxon>Cytophagales</taxon>
        <taxon>Amoebophilaceae</taxon>
        <taxon>Candidatus Cardinium</taxon>
    </lineage>
</organism>
<dbReference type="Pfam" id="PF01479">
    <property type="entry name" value="S4"/>
    <property type="match status" value="1"/>
</dbReference>
<dbReference type="OrthoDB" id="9807829at2"/>
<dbReference type="CDD" id="cd00165">
    <property type="entry name" value="S4"/>
    <property type="match status" value="1"/>
</dbReference>
<dbReference type="SUPFAM" id="SSF55120">
    <property type="entry name" value="Pseudouridine synthase"/>
    <property type="match status" value="1"/>
</dbReference>
<evidence type="ECO:0000256" key="2">
    <source>
        <dbReference type="ARBA" id="ARBA00023235"/>
    </source>
</evidence>
<gene>
    <name evidence="7" type="ORF">EDM02_05390</name>
</gene>
<dbReference type="InterPro" id="IPR006145">
    <property type="entry name" value="PsdUridine_synth_RsuA/RluA"/>
</dbReference>
<dbReference type="InterPro" id="IPR050188">
    <property type="entry name" value="RluA_PseudoU_synthase"/>
</dbReference>
<evidence type="ECO:0000256" key="1">
    <source>
        <dbReference type="ARBA" id="ARBA00010876"/>
    </source>
</evidence>
<dbReference type="RefSeq" id="WP_123663652.1">
    <property type="nucleotide sequence ID" value="NZ_RARA01000027.1"/>
</dbReference>
<dbReference type="Gene3D" id="3.10.290.10">
    <property type="entry name" value="RNA-binding S4 domain"/>
    <property type="match status" value="1"/>
</dbReference>
<evidence type="ECO:0000256" key="4">
    <source>
        <dbReference type="PROSITE-ProRule" id="PRU00182"/>
    </source>
</evidence>
<comment type="similarity">
    <text evidence="1 5">Belongs to the pseudouridine synthase RluA family.</text>
</comment>
<feature type="active site" evidence="3">
    <location>
        <position position="159"/>
    </location>
</feature>
<dbReference type="GO" id="GO:0120159">
    <property type="term" value="F:rRNA pseudouridine synthase activity"/>
    <property type="evidence" value="ECO:0007669"/>
    <property type="project" value="UniProtKB-ARBA"/>
</dbReference>
<evidence type="ECO:0000256" key="3">
    <source>
        <dbReference type="PIRSR" id="PIRSR606225-1"/>
    </source>
</evidence>
<keyword evidence="2 5" id="KW-0413">Isomerase</keyword>
<dbReference type="SMART" id="SM00363">
    <property type="entry name" value="S4"/>
    <property type="match status" value="1"/>
</dbReference>
<dbReference type="InterPro" id="IPR002942">
    <property type="entry name" value="S4_RNA-bd"/>
</dbReference>
<protein>
    <recommendedName>
        <fullName evidence="5">Pseudouridine synthase</fullName>
        <ecNumber evidence="5">5.4.99.-</ecNumber>
    </recommendedName>
</protein>
<dbReference type="EC" id="5.4.99.-" evidence="5"/>
<comment type="catalytic activity">
    <reaction evidence="5">
        <text>a uridine in RNA = a pseudouridine in RNA</text>
        <dbReference type="Rhea" id="RHEA:48348"/>
        <dbReference type="Rhea" id="RHEA-COMP:12068"/>
        <dbReference type="Rhea" id="RHEA-COMP:12069"/>
        <dbReference type="ChEBI" id="CHEBI:65314"/>
        <dbReference type="ChEBI" id="CHEBI:65315"/>
    </reaction>
</comment>
<dbReference type="CDD" id="cd02869">
    <property type="entry name" value="PseudoU_synth_RluA_like"/>
    <property type="match status" value="1"/>
</dbReference>
<evidence type="ECO:0000259" key="6">
    <source>
        <dbReference type="SMART" id="SM00363"/>
    </source>
</evidence>
<dbReference type="InterPro" id="IPR036986">
    <property type="entry name" value="S4_RNA-bd_sf"/>
</dbReference>
<accession>A0A3N2QBG2</accession>
<sequence>MNHYKRSIAPPDHSLNEILPSNKYSISVSETFCNLRIDKFLSDFLHISRNKIQEAIASQLVFVNGHIIKSNYIVDFQDKIIAHLPVPIDLETLIPENILLDIVYEDDQVAVINKPAQMVVHPDATYRHGTLANALCYRYKDLPLKDNMPTRPGLVHRIDKDTSGLLVIAKTAESLASLASQFYNHTVERTYSVLVWGNPQHNTGVIEVNVGKDSHNRQRIAAFPDHKQGKPAITHYQVIKRLQHVALLACKLETGRTHQIRVHMKHIGHTVFGDMLYGGQTIASGQRYAAYKAFVHNCFKLMPYQALHATSLGFKHPSTQEFIRFESPMPEKFVKLVEKWEKYVAQRMQHVQQDKISD</sequence>
<evidence type="ECO:0000313" key="8">
    <source>
        <dbReference type="Proteomes" id="UP000270927"/>
    </source>
</evidence>
<dbReference type="Pfam" id="PF00849">
    <property type="entry name" value="PseudoU_synth_2"/>
    <property type="match status" value="1"/>
</dbReference>
<dbReference type="GO" id="GO:0003723">
    <property type="term" value="F:RNA binding"/>
    <property type="evidence" value="ECO:0007669"/>
    <property type="project" value="UniProtKB-KW"/>
</dbReference>
<dbReference type="PROSITE" id="PS01129">
    <property type="entry name" value="PSI_RLU"/>
    <property type="match status" value="1"/>
</dbReference>
<keyword evidence="8" id="KW-1185">Reference proteome</keyword>
<evidence type="ECO:0000313" key="7">
    <source>
        <dbReference type="EMBL" id="ROT46979.1"/>
    </source>
</evidence>
<dbReference type="PANTHER" id="PTHR21600:SF44">
    <property type="entry name" value="RIBOSOMAL LARGE SUBUNIT PSEUDOURIDINE SYNTHASE D"/>
    <property type="match status" value="1"/>
</dbReference>
<dbReference type="Gene3D" id="3.30.2350.10">
    <property type="entry name" value="Pseudouridine synthase"/>
    <property type="match status" value="1"/>
</dbReference>